<sequence length="245" mass="26133">MPCSPAAPVRAGGARSRTKVQLAEGVPLVTALLDLDRPLSAADSLPEASAVIPPPQLPHVQRELIARATAAGPRWQSLARMQLSDQEIGMGRHADHANAGVLRRIIGEHGWPGVPLVGEDGATAAWRIALRADTDAFVQRAAARAMYAATQRGTASIRQWAHLHDRCLLNAASPQLFGTQYLLGADGPERRPVRDLDTLDTRRAEVGLPPAVDALRDLRLRLAAAPRTSDQKNDGAPTTTSTESA</sequence>
<dbReference type="InterPro" id="IPR046732">
    <property type="entry name" value="DUF6624"/>
</dbReference>
<evidence type="ECO:0000313" key="3">
    <source>
        <dbReference type="Proteomes" id="UP001456562"/>
    </source>
</evidence>
<feature type="region of interest" description="Disordered" evidence="1">
    <location>
        <begin position="223"/>
        <end position="245"/>
    </location>
</feature>
<protein>
    <submittedName>
        <fullName evidence="2">DUF6624 domain-containing protein</fullName>
    </submittedName>
</protein>
<organism evidence="2 3">
    <name type="scientific">Streptomyces microflavus</name>
    <name type="common">Streptomyces lipmanii</name>
    <dbReference type="NCBI Taxonomy" id="1919"/>
    <lineage>
        <taxon>Bacteria</taxon>
        <taxon>Bacillati</taxon>
        <taxon>Actinomycetota</taxon>
        <taxon>Actinomycetes</taxon>
        <taxon>Kitasatosporales</taxon>
        <taxon>Streptomycetaceae</taxon>
        <taxon>Streptomyces</taxon>
    </lineage>
</organism>
<dbReference type="EMBL" id="JBEJUE010000047">
    <property type="protein sequence ID" value="MER0428990.1"/>
    <property type="molecule type" value="Genomic_DNA"/>
</dbReference>
<reference evidence="2 3" key="1">
    <citation type="submission" date="2024-01" db="EMBL/GenBank/DDBJ databases">
        <title>Metagenomic exploration of the rhizosphere soil microbial community and their significance in facilitating the development of wild simulated ginseng.</title>
        <authorList>
            <person name="Huang J."/>
        </authorList>
    </citation>
    <scope>NUCLEOTIDE SEQUENCE [LARGE SCALE GENOMIC DNA]</scope>
    <source>
        <strain evidence="2 3">WY141</strain>
    </source>
</reference>
<accession>A0ABV1QCU1</accession>
<dbReference type="Proteomes" id="UP001456562">
    <property type="component" value="Unassembled WGS sequence"/>
</dbReference>
<feature type="compositionally biased region" description="Polar residues" evidence="1">
    <location>
        <begin position="236"/>
        <end position="245"/>
    </location>
</feature>
<dbReference type="RefSeq" id="WP_350241012.1">
    <property type="nucleotide sequence ID" value="NZ_JBEJUE010000047.1"/>
</dbReference>
<keyword evidence="3" id="KW-1185">Reference proteome</keyword>
<gene>
    <name evidence="2" type="ORF">ABR748_33020</name>
</gene>
<proteinExistence type="predicted"/>
<evidence type="ECO:0000313" key="2">
    <source>
        <dbReference type="EMBL" id="MER0428990.1"/>
    </source>
</evidence>
<comment type="caution">
    <text evidence="2">The sequence shown here is derived from an EMBL/GenBank/DDBJ whole genome shotgun (WGS) entry which is preliminary data.</text>
</comment>
<evidence type="ECO:0000256" key="1">
    <source>
        <dbReference type="SAM" id="MobiDB-lite"/>
    </source>
</evidence>
<name>A0ABV1QCU1_STRMI</name>
<dbReference type="Pfam" id="PF20329">
    <property type="entry name" value="DUF6624"/>
    <property type="match status" value="1"/>
</dbReference>